<proteinExistence type="predicted"/>
<keyword evidence="2" id="KW-1185">Reference proteome</keyword>
<organism evidence="1 2">
    <name type="scientific">Fusarium solani subsp. cucurbitae</name>
    <name type="common">Neocosmosporum cucurbitae</name>
    <dbReference type="NCBI Taxonomy" id="2747967"/>
    <lineage>
        <taxon>Eukaryota</taxon>
        <taxon>Fungi</taxon>
        <taxon>Dikarya</taxon>
        <taxon>Ascomycota</taxon>
        <taxon>Pezizomycotina</taxon>
        <taxon>Sordariomycetes</taxon>
        <taxon>Hypocreomycetidae</taxon>
        <taxon>Hypocreales</taxon>
        <taxon>Nectriaceae</taxon>
        <taxon>Fusarium</taxon>
        <taxon>Fusarium solani species complex</taxon>
    </lineage>
</organism>
<protein>
    <submittedName>
        <fullName evidence="1">Uncharacterized protein</fullName>
    </submittedName>
</protein>
<accession>A0ACD3Z409</accession>
<name>A0ACD3Z409_FUSSC</name>
<reference evidence="1" key="1">
    <citation type="submission" date="2021-11" db="EMBL/GenBank/DDBJ databases">
        <title>Fusarium solani-melongenae Genome sequencing and assembly.</title>
        <authorList>
            <person name="Xie S."/>
            <person name="Huang L."/>
            <person name="Zhang X."/>
        </authorList>
    </citation>
    <scope>NUCLEOTIDE SEQUENCE</scope>
    <source>
        <strain evidence="1">CRI 24-3</strain>
    </source>
</reference>
<sequence>MLIEKPSRVKGIVSTRDSLDIEGLNHMRPVNLHLGSRRNEVASVVSSYIDHKVSNLASEKNVDQKTSLMLRQLLLPEPQPSLLCIHLSLQDLGRIQSDQMAKPLSSLPTSLGPLYLELIKGILNSPYSSLCQRILAIATAVVRPVTLEELKNLGPELQDVNEGLLEELISFYGSFLALWERTIYFVHQSARQFLLDNASHPEVRLELTDQHYRIFTTSIKALSEVLCENIYDLTDLRVPVDEISRPNPDPLGAVRYSCVNWVEHLTYSTSATALHEDLRDGGMVHTFLKMHLLHWFEAFGLLRVVSQGREALRKLLEFTVSRFAQPLFLRRTSDLNTDRHEAGT</sequence>
<dbReference type="EMBL" id="CP090034">
    <property type="protein sequence ID" value="UPK95940.1"/>
    <property type="molecule type" value="Genomic_DNA"/>
</dbReference>
<gene>
    <name evidence="1" type="ORF">LCI18_006875</name>
</gene>
<evidence type="ECO:0000313" key="2">
    <source>
        <dbReference type="Proteomes" id="UP000830768"/>
    </source>
</evidence>
<dbReference type="Proteomes" id="UP000830768">
    <property type="component" value="Chromosome 5"/>
</dbReference>
<evidence type="ECO:0000313" key="1">
    <source>
        <dbReference type="EMBL" id="UPK95940.1"/>
    </source>
</evidence>